<dbReference type="OrthoDB" id="735062at2"/>
<name>C6Y2T2_PEDHD</name>
<dbReference type="Proteomes" id="UP000000852">
    <property type="component" value="Chromosome"/>
</dbReference>
<evidence type="ECO:0000313" key="2">
    <source>
        <dbReference type="Proteomes" id="UP000000852"/>
    </source>
</evidence>
<dbReference type="KEGG" id="phe:Phep_0923"/>
<keyword evidence="2" id="KW-1185">Reference proteome</keyword>
<dbReference type="AlphaFoldDB" id="C6Y2T2"/>
<reference evidence="1 2" key="1">
    <citation type="journal article" date="2009" name="Stand. Genomic Sci.">
        <title>Complete genome sequence of Pedobacter heparinus type strain (HIM 762-3).</title>
        <authorList>
            <person name="Han C."/>
            <person name="Spring S."/>
            <person name="Lapidus A."/>
            <person name="Del Rio T.G."/>
            <person name="Tice H."/>
            <person name="Copeland A."/>
            <person name="Cheng J.F."/>
            <person name="Lucas S."/>
            <person name="Chen F."/>
            <person name="Nolan M."/>
            <person name="Bruce D."/>
            <person name="Goodwin L."/>
            <person name="Pitluck S."/>
            <person name="Ivanova N."/>
            <person name="Mavromatis K."/>
            <person name="Mikhailova N."/>
            <person name="Pati A."/>
            <person name="Chen A."/>
            <person name="Palaniappan K."/>
            <person name="Land M."/>
            <person name="Hauser L."/>
            <person name="Chang Y.J."/>
            <person name="Jeffries C.C."/>
            <person name="Saunders E."/>
            <person name="Chertkov O."/>
            <person name="Brettin T."/>
            <person name="Goker M."/>
            <person name="Rohde M."/>
            <person name="Bristow J."/>
            <person name="Eisen J.A."/>
            <person name="Markowitz V."/>
            <person name="Hugenholtz P."/>
            <person name="Kyrpides N.C."/>
            <person name="Klenk H.P."/>
            <person name="Detter J.C."/>
        </authorList>
    </citation>
    <scope>NUCLEOTIDE SEQUENCE [LARGE SCALE GENOMIC DNA]</scope>
    <source>
        <strain evidence="2">ATCC 13125 / DSM 2366 / CIP 104194 / JCM 7457 / NBRC 12017 / NCIMB 9290 / NRRL B-14731 / HIM 762-3</strain>
    </source>
</reference>
<dbReference type="HOGENOM" id="CLU_976087_0_0_10"/>
<sequence length="285" mass="32005">MKTHTKTSLQKLVLEALDIQYRKATQQLQAQLDAMVAGMMRCQTDKTLQALLVSKMARLVQQESTSYQQVGYLQNLQQWILEQCEGSCTGDMTGSLYRQLIRTNFNASSFIAYCKARIEEELAGIAGVESKYIALCKHERDFGHLIYKKKSLKFEPGLADVKTVMLRYVRTELAYLKKIHESIVVKMPPVAAPLQADKIAFSFSVDALAYFFKLLVNAGVVVAEPKSQLFRFVAKVFTTPGTADGGIAEHSFTNKYNQTVQATAKIVRAALVRMLRLVDKEFDLA</sequence>
<gene>
    <name evidence="1" type="ordered locus">Phep_0923</name>
</gene>
<dbReference type="STRING" id="485917.Phep_0923"/>
<organism evidence="1 2">
    <name type="scientific">Pedobacter heparinus (strain ATCC 13125 / DSM 2366 / CIP 104194 / JCM 7457 / NBRC 12017 / NCIMB 9290 / NRRL B-14731 / HIM 762-3)</name>
    <dbReference type="NCBI Taxonomy" id="485917"/>
    <lineage>
        <taxon>Bacteria</taxon>
        <taxon>Pseudomonadati</taxon>
        <taxon>Bacteroidota</taxon>
        <taxon>Sphingobacteriia</taxon>
        <taxon>Sphingobacteriales</taxon>
        <taxon>Sphingobacteriaceae</taxon>
        <taxon>Pedobacter</taxon>
    </lineage>
</organism>
<accession>C6Y2T2</accession>
<dbReference type="EMBL" id="CP001681">
    <property type="protein sequence ID" value="ACU03145.1"/>
    <property type="molecule type" value="Genomic_DNA"/>
</dbReference>
<proteinExistence type="predicted"/>
<protein>
    <submittedName>
        <fullName evidence="1">Uncharacterized protein</fullName>
    </submittedName>
</protein>
<evidence type="ECO:0000313" key="1">
    <source>
        <dbReference type="EMBL" id="ACU03145.1"/>
    </source>
</evidence>
<dbReference type="RefSeq" id="WP_012781089.1">
    <property type="nucleotide sequence ID" value="NC_013061.1"/>
</dbReference>